<accession>A0A378LQ31</accession>
<keyword evidence="3" id="KW-1185">Reference proteome</keyword>
<sequence length="163" mass="19059">MASPDPLAQLRDIHLPEPIGWWPLAIGWYILIALGLLSAIIIAHWLYKKHRHALPKKQALRLLNNYIKQYEQERNGTQTSARISELLRRVALVYFPRERVASLHGEEWLKFLDETGKEIDFNRVRDLLLNAPFKTNAQLDLDLSPLFSRAKLWIKQRRTPCSN</sequence>
<proteinExistence type="predicted"/>
<dbReference type="AlphaFoldDB" id="A0A378LQ31"/>
<dbReference type="InterPro" id="IPR025489">
    <property type="entry name" value="DUF4381"/>
</dbReference>
<feature type="transmembrane region" description="Helical" evidence="1">
    <location>
        <begin position="20"/>
        <end position="47"/>
    </location>
</feature>
<dbReference type="Proteomes" id="UP000255297">
    <property type="component" value="Unassembled WGS sequence"/>
</dbReference>
<keyword evidence="1" id="KW-1133">Transmembrane helix</keyword>
<gene>
    <name evidence="2" type="ORF">NCTC11532_00109</name>
</gene>
<evidence type="ECO:0000313" key="2">
    <source>
        <dbReference type="EMBL" id="STY27948.1"/>
    </source>
</evidence>
<dbReference type="EMBL" id="UGPB01000001">
    <property type="protein sequence ID" value="STY27948.1"/>
    <property type="molecule type" value="Genomic_DNA"/>
</dbReference>
<organism evidence="2 3">
    <name type="scientific">Legionella wadsworthii</name>
    <dbReference type="NCBI Taxonomy" id="28088"/>
    <lineage>
        <taxon>Bacteria</taxon>
        <taxon>Pseudomonadati</taxon>
        <taxon>Pseudomonadota</taxon>
        <taxon>Gammaproteobacteria</taxon>
        <taxon>Legionellales</taxon>
        <taxon>Legionellaceae</taxon>
        <taxon>Legionella</taxon>
    </lineage>
</organism>
<dbReference type="Pfam" id="PF14316">
    <property type="entry name" value="DUF4381"/>
    <property type="match status" value="1"/>
</dbReference>
<dbReference type="OrthoDB" id="283083at2"/>
<dbReference type="RefSeq" id="WP_031566972.1">
    <property type="nucleotide sequence ID" value="NZ_CAAAIS010000005.1"/>
</dbReference>
<name>A0A378LQ31_9GAMM</name>
<keyword evidence="1" id="KW-0812">Transmembrane</keyword>
<evidence type="ECO:0008006" key="4">
    <source>
        <dbReference type="Google" id="ProtNLM"/>
    </source>
</evidence>
<protein>
    <recommendedName>
        <fullName evidence="4">Transmembrane protein</fullName>
    </recommendedName>
</protein>
<keyword evidence="1" id="KW-0472">Membrane</keyword>
<evidence type="ECO:0000313" key="3">
    <source>
        <dbReference type="Proteomes" id="UP000255297"/>
    </source>
</evidence>
<reference evidence="2 3" key="1">
    <citation type="submission" date="2018-06" db="EMBL/GenBank/DDBJ databases">
        <authorList>
            <consortium name="Pathogen Informatics"/>
            <person name="Doyle S."/>
        </authorList>
    </citation>
    <scope>NUCLEOTIDE SEQUENCE [LARGE SCALE GENOMIC DNA]</scope>
    <source>
        <strain evidence="2 3">NCTC11532</strain>
    </source>
</reference>
<evidence type="ECO:0000256" key="1">
    <source>
        <dbReference type="SAM" id="Phobius"/>
    </source>
</evidence>
<dbReference type="STRING" id="1122170.GCA_000701265_01666"/>